<dbReference type="Gene3D" id="1.20.1280.50">
    <property type="match status" value="1"/>
</dbReference>
<dbReference type="InterPro" id="IPR036047">
    <property type="entry name" value="F-box-like_dom_sf"/>
</dbReference>
<accession>A0A178VDS5</accession>
<dbReference type="PANTHER" id="PTHR31293">
    <property type="entry name" value="RNI-LIKE SUPERFAMILY PROTEIN"/>
    <property type="match status" value="1"/>
</dbReference>
<protein>
    <recommendedName>
        <fullName evidence="1">F-box domain-containing protein</fullName>
    </recommendedName>
</protein>
<proteinExistence type="predicted"/>
<dbReference type="InterPro" id="IPR055294">
    <property type="entry name" value="FBL60-like"/>
</dbReference>
<gene>
    <name evidence="2" type="ordered locus">AXX17_At3g53520</name>
</gene>
<evidence type="ECO:0000313" key="3">
    <source>
        <dbReference type="Proteomes" id="UP000078284"/>
    </source>
</evidence>
<dbReference type="InterPro" id="IPR001810">
    <property type="entry name" value="F-box_dom"/>
</dbReference>
<evidence type="ECO:0000313" key="2">
    <source>
        <dbReference type="EMBL" id="OAP03515.1"/>
    </source>
</evidence>
<name>A0A178VDS5_ARATH</name>
<comment type="caution">
    <text evidence="2">The sequence shown here is derived from an EMBL/GenBank/DDBJ whole genome shotgun (WGS) entry which is preliminary data.</text>
</comment>
<dbReference type="EMBL" id="LUHQ01000003">
    <property type="protein sequence ID" value="OAP03515.1"/>
    <property type="molecule type" value="Genomic_DNA"/>
</dbReference>
<dbReference type="SUPFAM" id="SSF81383">
    <property type="entry name" value="F-box domain"/>
    <property type="match status" value="1"/>
</dbReference>
<dbReference type="SMART" id="SM00256">
    <property type="entry name" value="FBOX"/>
    <property type="match status" value="1"/>
</dbReference>
<dbReference type="Pfam" id="PF00646">
    <property type="entry name" value="F-box"/>
    <property type="match status" value="1"/>
</dbReference>
<evidence type="ECO:0000259" key="1">
    <source>
        <dbReference type="PROSITE" id="PS50181"/>
    </source>
</evidence>
<dbReference type="Proteomes" id="UP000078284">
    <property type="component" value="Chromosome 3"/>
</dbReference>
<dbReference type="PANTHER" id="PTHR31293:SF16">
    <property type="entry name" value="RNI-LIKE SUPERFAMILY PROTEIN"/>
    <property type="match status" value="1"/>
</dbReference>
<dbReference type="InterPro" id="IPR055411">
    <property type="entry name" value="LRR_FXL15/At3g58940/PEG3-like"/>
</dbReference>
<sequence>MDRVGSLPDELLSHILSFLTTKEAALTSLLSKRWRYLIAFVPNLAFDDIVFLHPEEGKPERDEIRQSFMDFVDRVLALQAESPIKKFSLKCRTGVDSDRVDGWISNVLNRGVSELDLLIILGMTMEDSYRLSPKGFASKTLVKLEIGCGIDISWVAGSIFLPMLKTLVLDSVWFYVDKFETLLLALPALEELVLVDVNWLDSDVTISNASLKTLTIDSDGHLGTFSFDTPSLVYFCYSDYAAEDYPVVKMENLREARIFLLVTDNEIERVRLPINDGLEDAMDNVVLRFGHVGKLMNGIRNVEYLELSADTLEVLSLCCESMPVFKNLKSLAIKSTEGRGWQAMPVLLRNCPHLEFLLIEGLLHHVTDKCGDACDCVPWEDKGRSLTSCPVNMLEIHGFRGTKKEMQMIKHFLDYFPSLKEMDIYADEDGPTNLEAPGMFEQITQLFTLYDEFYTCDVQFMVRGSLYKKLTAQCCVFKEENLPHRLVRTLG</sequence>
<dbReference type="SUPFAM" id="SSF52047">
    <property type="entry name" value="RNI-like"/>
    <property type="match status" value="1"/>
</dbReference>
<dbReference type="CDD" id="cd22160">
    <property type="entry name" value="F-box_AtFBL13-like"/>
    <property type="match status" value="1"/>
</dbReference>
<dbReference type="InterPro" id="IPR032675">
    <property type="entry name" value="LRR_dom_sf"/>
</dbReference>
<dbReference type="Gene3D" id="3.80.10.10">
    <property type="entry name" value="Ribonuclease Inhibitor"/>
    <property type="match status" value="1"/>
</dbReference>
<dbReference type="PROSITE" id="PS50181">
    <property type="entry name" value="FBOX"/>
    <property type="match status" value="1"/>
</dbReference>
<dbReference type="Pfam" id="PF24758">
    <property type="entry name" value="LRR_At5g56370"/>
    <property type="match status" value="1"/>
</dbReference>
<dbReference type="AlphaFoldDB" id="A0A178VDS5"/>
<organism evidence="2 3">
    <name type="scientific">Arabidopsis thaliana</name>
    <name type="common">Mouse-ear cress</name>
    <dbReference type="NCBI Taxonomy" id="3702"/>
    <lineage>
        <taxon>Eukaryota</taxon>
        <taxon>Viridiplantae</taxon>
        <taxon>Streptophyta</taxon>
        <taxon>Embryophyta</taxon>
        <taxon>Tracheophyta</taxon>
        <taxon>Spermatophyta</taxon>
        <taxon>Magnoliopsida</taxon>
        <taxon>eudicotyledons</taxon>
        <taxon>Gunneridae</taxon>
        <taxon>Pentapetalae</taxon>
        <taxon>rosids</taxon>
        <taxon>malvids</taxon>
        <taxon>Brassicales</taxon>
        <taxon>Brassicaceae</taxon>
        <taxon>Camelineae</taxon>
        <taxon>Arabidopsis</taxon>
    </lineage>
</organism>
<dbReference type="InterPro" id="IPR006566">
    <property type="entry name" value="FBD"/>
</dbReference>
<reference evidence="3" key="1">
    <citation type="journal article" date="2016" name="Proc. Natl. Acad. Sci. U.S.A.">
        <title>Chromosome-level assembly of Arabidopsis thaliana Ler reveals the extent of translocation and inversion polymorphisms.</title>
        <authorList>
            <person name="Zapata L."/>
            <person name="Ding J."/>
            <person name="Willing E.M."/>
            <person name="Hartwig B."/>
            <person name="Bezdan D."/>
            <person name="Jiao W.B."/>
            <person name="Patel V."/>
            <person name="Velikkakam James G."/>
            <person name="Koornneef M."/>
            <person name="Ossowski S."/>
            <person name="Schneeberger K."/>
        </authorList>
    </citation>
    <scope>NUCLEOTIDE SEQUENCE [LARGE SCALE GENOMIC DNA]</scope>
    <source>
        <strain evidence="3">cv. Landsberg erecta</strain>
    </source>
</reference>
<dbReference type="SMART" id="SM00579">
    <property type="entry name" value="FBD"/>
    <property type="match status" value="1"/>
</dbReference>
<dbReference type="ExpressionAtlas" id="A0A178VDS5">
    <property type="expression patterns" value="baseline and differential"/>
</dbReference>
<dbReference type="InterPro" id="IPR053781">
    <property type="entry name" value="F-box_AtFBL13-like"/>
</dbReference>
<feature type="domain" description="F-box" evidence="1">
    <location>
        <begin position="1"/>
        <end position="49"/>
    </location>
</feature>